<evidence type="ECO:0000313" key="1">
    <source>
        <dbReference type="EMBL" id="KAK3761844.1"/>
    </source>
</evidence>
<keyword evidence="2" id="KW-1185">Reference proteome</keyword>
<comment type="caution">
    <text evidence="1">The sequence shown here is derived from an EMBL/GenBank/DDBJ whole genome shotgun (WGS) entry which is preliminary data.</text>
</comment>
<proteinExistence type="predicted"/>
<evidence type="ECO:0000313" key="2">
    <source>
        <dbReference type="Proteomes" id="UP001283361"/>
    </source>
</evidence>
<accession>A0AAE0Z2W9</accession>
<gene>
    <name evidence="1" type="ORF">RRG08_014206</name>
</gene>
<protein>
    <submittedName>
        <fullName evidence="1">Uncharacterized protein</fullName>
    </submittedName>
</protein>
<dbReference type="Proteomes" id="UP001283361">
    <property type="component" value="Unassembled WGS sequence"/>
</dbReference>
<sequence length="92" mass="9666">MILNKFIGSSMSPKLGLACPLLVSSDRLADGQVAGNGLPRPTQHSTYCPSQDSPSVVIMAPCVPLSHAHITSVSPLTSDPYLARAELQFAGF</sequence>
<name>A0AAE0Z2W9_9GAST</name>
<organism evidence="1 2">
    <name type="scientific">Elysia crispata</name>
    <name type="common">lettuce slug</name>
    <dbReference type="NCBI Taxonomy" id="231223"/>
    <lineage>
        <taxon>Eukaryota</taxon>
        <taxon>Metazoa</taxon>
        <taxon>Spiralia</taxon>
        <taxon>Lophotrochozoa</taxon>
        <taxon>Mollusca</taxon>
        <taxon>Gastropoda</taxon>
        <taxon>Heterobranchia</taxon>
        <taxon>Euthyneura</taxon>
        <taxon>Panpulmonata</taxon>
        <taxon>Sacoglossa</taxon>
        <taxon>Placobranchoidea</taxon>
        <taxon>Plakobranchidae</taxon>
        <taxon>Elysia</taxon>
    </lineage>
</organism>
<reference evidence="1" key="1">
    <citation type="journal article" date="2023" name="G3 (Bethesda)">
        <title>A reference genome for the long-term kleptoplast-retaining sea slug Elysia crispata morphotype clarki.</title>
        <authorList>
            <person name="Eastman K.E."/>
            <person name="Pendleton A.L."/>
            <person name="Shaikh M.A."/>
            <person name="Suttiyut T."/>
            <person name="Ogas R."/>
            <person name="Tomko P."/>
            <person name="Gavelis G."/>
            <person name="Widhalm J.R."/>
            <person name="Wisecaver J.H."/>
        </authorList>
    </citation>
    <scope>NUCLEOTIDE SEQUENCE</scope>
    <source>
        <strain evidence="1">ECLA1</strain>
    </source>
</reference>
<dbReference type="AlphaFoldDB" id="A0AAE0Z2W9"/>
<dbReference type="EMBL" id="JAWDGP010004825">
    <property type="protein sequence ID" value="KAK3761844.1"/>
    <property type="molecule type" value="Genomic_DNA"/>
</dbReference>